<dbReference type="EMBL" id="JACEIK010002048">
    <property type="protein sequence ID" value="MCD9558704.1"/>
    <property type="molecule type" value="Genomic_DNA"/>
</dbReference>
<evidence type="ECO:0008006" key="4">
    <source>
        <dbReference type="Google" id="ProtNLM"/>
    </source>
</evidence>
<evidence type="ECO:0000313" key="3">
    <source>
        <dbReference type="Proteomes" id="UP000823775"/>
    </source>
</evidence>
<gene>
    <name evidence="2" type="ORF">HAX54_016238</name>
</gene>
<evidence type="ECO:0000313" key="2">
    <source>
        <dbReference type="EMBL" id="MCD9558704.1"/>
    </source>
</evidence>
<feature type="chain" id="PRO_5045408276" description="Carboxypeptidase A inhibitor-like domain-containing protein" evidence="1">
    <location>
        <begin position="23"/>
        <end position="85"/>
    </location>
</feature>
<feature type="signal peptide" evidence="1">
    <location>
        <begin position="1"/>
        <end position="22"/>
    </location>
</feature>
<dbReference type="Proteomes" id="UP000823775">
    <property type="component" value="Unassembled WGS sequence"/>
</dbReference>
<accession>A0ABS8UIQ1</accession>
<reference evidence="2 3" key="1">
    <citation type="journal article" date="2021" name="BMC Genomics">
        <title>Datura genome reveals duplications of psychoactive alkaloid biosynthetic genes and high mutation rate following tissue culture.</title>
        <authorList>
            <person name="Rajewski A."/>
            <person name="Carter-House D."/>
            <person name="Stajich J."/>
            <person name="Litt A."/>
        </authorList>
    </citation>
    <scope>NUCLEOTIDE SEQUENCE [LARGE SCALE GENOMIC DNA]</scope>
    <source>
        <strain evidence="2">AR-01</strain>
    </source>
</reference>
<comment type="caution">
    <text evidence="2">The sequence shown here is derived from an EMBL/GenBank/DDBJ whole genome shotgun (WGS) entry which is preliminary data.</text>
</comment>
<proteinExistence type="predicted"/>
<organism evidence="2 3">
    <name type="scientific">Datura stramonium</name>
    <name type="common">Jimsonweed</name>
    <name type="synonym">Common thornapple</name>
    <dbReference type="NCBI Taxonomy" id="4076"/>
    <lineage>
        <taxon>Eukaryota</taxon>
        <taxon>Viridiplantae</taxon>
        <taxon>Streptophyta</taxon>
        <taxon>Embryophyta</taxon>
        <taxon>Tracheophyta</taxon>
        <taxon>Spermatophyta</taxon>
        <taxon>Magnoliopsida</taxon>
        <taxon>eudicotyledons</taxon>
        <taxon>Gunneridae</taxon>
        <taxon>Pentapetalae</taxon>
        <taxon>asterids</taxon>
        <taxon>lamiids</taxon>
        <taxon>Solanales</taxon>
        <taxon>Solanaceae</taxon>
        <taxon>Solanoideae</taxon>
        <taxon>Datureae</taxon>
        <taxon>Datura</taxon>
    </lineage>
</organism>
<protein>
    <recommendedName>
        <fullName evidence="4">Carboxypeptidase A inhibitor-like domain-containing protein</fullName>
    </recommendedName>
</protein>
<name>A0ABS8UIQ1_DATST</name>
<keyword evidence="1" id="KW-0732">Signal</keyword>
<evidence type="ECO:0000256" key="1">
    <source>
        <dbReference type="SAM" id="SignalP"/>
    </source>
</evidence>
<keyword evidence="3" id="KW-1185">Reference proteome</keyword>
<sequence length="85" mass="9560">MASFQKQLVVFMLLLLVATIGSQNMKVMAIREMPMDMVIIKQTIFPDSIITCQRSCQTNSDCSDGIICRTCHWFPDEKVSICLAA</sequence>